<dbReference type="GO" id="GO:0003676">
    <property type="term" value="F:nucleic acid binding"/>
    <property type="evidence" value="ECO:0007669"/>
    <property type="project" value="InterPro"/>
</dbReference>
<feature type="domain" description="Integrase catalytic" evidence="1">
    <location>
        <begin position="118"/>
        <end position="279"/>
    </location>
</feature>
<dbReference type="EMBL" id="FRCA01000001">
    <property type="protein sequence ID" value="SHL37961.1"/>
    <property type="molecule type" value="Genomic_DNA"/>
</dbReference>
<protein>
    <submittedName>
        <fullName evidence="2">Integrase core domain-containing protein</fullName>
    </submittedName>
</protein>
<dbReference type="Proteomes" id="UP000184123">
    <property type="component" value="Unassembled WGS sequence"/>
</dbReference>
<dbReference type="InterPro" id="IPR001584">
    <property type="entry name" value="Integrase_cat-core"/>
</dbReference>
<sequence length="302" mass="35352">MKRWQALKRWVIAIISTLARWLGVEVRPESRPCSSSVRFMPYPRPTTRGRPKPPWVRHEIIRLKACSPQLGCRLIAECFNRQFAERRISVSKSYVAKVLCQSRVEVLRLRRKLKHRVPRPQPCNRTWGLDLTGKADASGRQRMILGLLDHGSRACLQLCVLEDKRSLRILRELITACRRFGMPKQIRVDNEACFNSMLLRTALAWLGIRLQTIAPHCPWQNGRIERFFGTLKQHLNTVIPIDDADLKIMMAEFRCWYNHAKPHQHLYGYTPAEVWEGRPKSTRTPQFISIWNGRINGWWFPP</sequence>
<organism evidence="2 3">
    <name type="scientific">Halomonas cupida</name>
    <dbReference type="NCBI Taxonomy" id="44933"/>
    <lineage>
        <taxon>Bacteria</taxon>
        <taxon>Pseudomonadati</taxon>
        <taxon>Pseudomonadota</taxon>
        <taxon>Gammaproteobacteria</taxon>
        <taxon>Oceanospirillales</taxon>
        <taxon>Halomonadaceae</taxon>
        <taxon>Halomonas</taxon>
    </lineage>
</organism>
<dbReference type="SUPFAM" id="SSF53098">
    <property type="entry name" value="Ribonuclease H-like"/>
    <property type="match status" value="1"/>
</dbReference>
<evidence type="ECO:0000259" key="1">
    <source>
        <dbReference type="PROSITE" id="PS50994"/>
    </source>
</evidence>
<dbReference type="AlphaFoldDB" id="A0A1M7A5F6"/>
<proteinExistence type="predicted"/>
<dbReference type="PROSITE" id="PS50994">
    <property type="entry name" value="INTEGRASE"/>
    <property type="match status" value="1"/>
</dbReference>
<gene>
    <name evidence="2" type="ORF">SAMN05660971_00369</name>
</gene>
<dbReference type="InterPro" id="IPR036397">
    <property type="entry name" value="RNaseH_sf"/>
</dbReference>
<evidence type="ECO:0000313" key="2">
    <source>
        <dbReference type="EMBL" id="SHL37961.1"/>
    </source>
</evidence>
<name>A0A1M7A5F6_9GAMM</name>
<dbReference type="GO" id="GO:0015074">
    <property type="term" value="P:DNA integration"/>
    <property type="evidence" value="ECO:0007669"/>
    <property type="project" value="InterPro"/>
</dbReference>
<accession>A0A1M7A5F6</accession>
<evidence type="ECO:0000313" key="3">
    <source>
        <dbReference type="Proteomes" id="UP000184123"/>
    </source>
</evidence>
<dbReference type="Gene3D" id="3.30.420.10">
    <property type="entry name" value="Ribonuclease H-like superfamily/Ribonuclease H"/>
    <property type="match status" value="1"/>
</dbReference>
<dbReference type="RefSeq" id="WP_084541658.1">
    <property type="nucleotide sequence ID" value="NZ_CP094345.1"/>
</dbReference>
<dbReference type="Pfam" id="PF13683">
    <property type="entry name" value="rve_3"/>
    <property type="match status" value="1"/>
</dbReference>
<dbReference type="InterPro" id="IPR012337">
    <property type="entry name" value="RNaseH-like_sf"/>
</dbReference>
<dbReference type="PANTHER" id="PTHR47515:SF2">
    <property type="entry name" value="INTEGRASE CORE DOMAIN PROTEIN"/>
    <property type="match status" value="1"/>
</dbReference>
<reference evidence="2 3" key="1">
    <citation type="submission" date="2016-11" db="EMBL/GenBank/DDBJ databases">
        <authorList>
            <person name="Jaros S."/>
            <person name="Januszkiewicz K."/>
            <person name="Wedrychowicz H."/>
        </authorList>
    </citation>
    <scope>NUCLEOTIDE SEQUENCE [LARGE SCALE GENOMIC DNA]</scope>
    <source>
        <strain evidence="2 3">DSM 4740</strain>
    </source>
</reference>
<dbReference type="PANTHER" id="PTHR47515">
    <property type="entry name" value="LOW CALCIUM RESPONSE LOCUS PROTEIN T"/>
    <property type="match status" value="1"/>
</dbReference>